<reference evidence="1 2" key="1">
    <citation type="submission" date="2017-05" db="EMBL/GenBank/DDBJ databases">
        <authorList>
            <person name="Varghese N."/>
            <person name="Submissions S."/>
        </authorList>
    </citation>
    <scope>NUCLEOTIDE SEQUENCE [LARGE SCALE GENOMIC DNA]</scope>
    <source>
        <strain evidence="1 2">DSM 21342</strain>
    </source>
</reference>
<gene>
    <name evidence="1" type="ORF">SAMN06265350_101459</name>
</gene>
<dbReference type="EMBL" id="FXSZ01000001">
    <property type="protein sequence ID" value="SMO38834.1"/>
    <property type="molecule type" value="Genomic_DNA"/>
</dbReference>
<evidence type="ECO:0000313" key="2">
    <source>
        <dbReference type="Proteomes" id="UP000315971"/>
    </source>
</evidence>
<dbReference type="AlphaFoldDB" id="A0A521AVM0"/>
<organism evidence="1 2">
    <name type="scientific">Solitalea koreensis</name>
    <dbReference type="NCBI Taxonomy" id="543615"/>
    <lineage>
        <taxon>Bacteria</taxon>
        <taxon>Pseudomonadati</taxon>
        <taxon>Bacteroidota</taxon>
        <taxon>Sphingobacteriia</taxon>
        <taxon>Sphingobacteriales</taxon>
        <taxon>Sphingobacteriaceae</taxon>
        <taxon>Solitalea</taxon>
    </lineage>
</organism>
<name>A0A521AVM0_9SPHI</name>
<accession>A0A521AVM0</accession>
<proteinExistence type="predicted"/>
<dbReference type="InterPro" id="IPR032183">
    <property type="entry name" value="PKD-like"/>
</dbReference>
<evidence type="ECO:0000313" key="1">
    <source>
        <dbReference type="EMBL" id="SMO38834.1"/>
    </source>
</evidence>
<sequence length="534" mass="60169">MLKKYIYTCLLAVSAFFTTSCSKEDLGNYNYHEINEAKFSDLNGTISVDMLSSLKITPKVAFTQDSAIVDPSRYAYEWSYLTNDPSPIKTIIGTSKDLDFFVTLNPGTYATSYKIKDNVTGVEFLKRFNVTVKTANMEGWLLMTEVNGKARFDMISFNYVKPTFTFDHISTDLFGQANKGIQLQGKPKMIYSYDCGALKGYGINLPWAIYLGTNQSTDRVNQDNFTWKPEYNIRYENLNRLGLPNDYRADLIKRVYGSTLSGSTCYTITSAGDLYMTAVTPANKYGVELNVDANNVKYKVAPFIGAYENAIAAPNATTTCYFYDITNKRFMKQTSPSFGMTTVADPPTGNAAKPFLFSFTNTGMDMLYMNANKTEVFAIFKNRETNKCYWASWVTKTEVQTAFQEIVAPEFDKAENFAVSNLTKYLFYSVGGKVYMYKPGTSFATASSKLVWDYGSANVSAMKFQIYYYNFQKYPDTETDKLVVCSYDPALPEGQNGKLEKFDIQAGGAGLTQVPNYTFTGFGKVQSFTYRERK</sequence>
<protein>
    <submittedName>
        <fullName evidence="1">PKD-like family protein</fullName>
    </submittedName>
</protein>
<dbReference type="PROSITE" id="PS51257">
    <property type="entry name" value="PROKAR_LIPOPROTEIN"/>
    <property type="match status" value="1"/>
</dbReference>
<keyword evidence="2" id="KW-1185">Reference proteome</keyword>
<dbReference type="Pfam" id="PF16407">
    <property type="entry name" value="PKD_2"/>
    <property type="match status" value="1"/>
</dbReference>
<dbReference type="Proteomes" id="UP000315971">
    <property type="component" value="Unassembled WGS sequence"/>
</dbReference>